<dbReference type="InterPro" id="IPR018201">
    <property type="entry name" value="Ketoacyl_synth_AS"/>
</dbReference>
<evidence type="ECO:0000256" key="3">
    <source>
        <dbReference type="ARBA" id="ARBA00022679"/>
    </source>
</evidence>
<dbReference type="InterPro" id="IPR016039">
    <property type="entry name" value="Thiolase-like"/>
</dbReference>
<dbReference type="PANTHER" id="PTHR43775:SF51">
    <property type="entry name" value="INACTIVE PHENOLPHTHIOCEROL SYNTHESIS POLYKETIDE SYNTHASE TYPE I PKS1-RELATED"/>
    <property type="match status" value="1"/>
</dbReference>
<dbReference type="Gene3D" id="3.40.366.10">
    <property type="entry name" value="Malonyl-Coenzyme A Acyl Carrier Protein, domain 2"/>
    <property type="match status" value="1"/>
</dbReference>
<dbReference type="Proteomes" id="UP000095210">
    <property type="component" value="Chromosome"/>
</dbReference>
<dbReference type="PANTHER" id="PTHR43775">
    <property type="entry name" value="FATTY ACID SYNTHASE"/>
    <property type="match status" value="1"/>
</dbReference>
<evidence type="ECO:0000313" key="7">
    <source>
        <dbReference type="EMBL" id="AOS61832.1"/>
    </source>
</evidence>
<dbReference type="InterPro" id="IPR014030">
    <property type="entry name" value="Ketoacyl_synth_N"/>
</dbReference>
<dbReference type="InterPro" id="IPR050091">
    <property type="entry name" value="PKS_NRPS_Biosynth_Enz"/>
</dbReference>
<dbReference type="EMBL" id="CP014859">
    <property type="protein sequence ID" value="AOS61832.1"/>
    <property type="molecule type" value="Genomic_DNA"/>
</dbReference>
<keyword evidence="3 4" id="KW-0808">Transferase</keyword>
<keyword evidence="1" id="KW-0596">Phosphopantetheine</keyword>
<dbReference type="PROSITE" id="PS00606">
    <property type="entry name" value="KS3_1"/>
    <property type="match status" value="1"/>
</dbReference>
<evidence type="ECO:0000259" key="6">
    <source>
        <dbReference type="PROSITE" id="PS52004"/>
    </source>
</evidence>
<dbReference type="InterPro" id="IPR020841">
    <property type="entry name" value="PKS_Beta-ketoAc_synthase_dom"/>
</dbReference>
<dbReference type="Pfam" id="PF00109">
    <property type="entry name" value="ketoacyl-synt"/>
    <property type="match status" value="1"/>
</dbReference>
<organism evidence="7 8">
    <name type="scientific">Actinoalloteichus hymeniacidonis</name>
    <dbReference type="NCBI Taxonomy" id="340345"/>
    <lineage>
        <taxon>Bacteria</taxon>
        <taxon>Bacillati</taxon>
        <taxon>Actinomycetota</taxon>
        <taxon>Actinomycetes</taxon>
        <taxon>Pseudonocardiales</taxon>
        <taxon>Pseudonocardiaceae</taxon>
        <taxon>Actinoalloteichus</taxon>
    </lineage>
</organism>
<dbReference type="SUPFAM" id="SSF53901">
    <property type="entry name" value="Thiolase-like"/>
    <property type="match status" value="1"/>
</dbReference>
<dbReference type="PROSITE" id="PS52004">
    <property type="entry name" value="KS3_2"/>
    <property type="match status" value="1"/>
</dbReference>
<feature type="region of interest" description="Disordered" evidence="5">
    <location>
        <begin position="639"/>
        <end position="662"/>
    </location>
</feature>
<dbReference type="InterPro" id="IPR014043">
    <property type="entry name" value="Acyl_transferase_dom"/>
</dbReference>
<sequence length="781" mass="81843">MKDRGMSTEDVGDSGFIAVTAMAGRFPGAADVEQFWDNLCNGRESVSVLSDQLSTAPAGYVPSYGLLSGADLFDADYFDYSAEDALILDPQHRLLLECAHEALERAGHGGPESRSTGVFVGGSVTDHAAFVRDWGRRRGAPISDSRVQQGNDVDFLATRVAYKLGLTGPAMAVQSACSSSLVAVHVAIGALLAGDCEMAIAGGASVLAAIPPLQHDPDDIFADDGRCRPFDAHGRGTVRASAVGLVVLRPLADALDDGDHVHAVIRGTAVNNDGRRKMGFHAPSVPGSAGAARTAALVADVDADEIGYVEAHGTGTALGDPIEVAGLTKAFRQSTDRTGYCRLGSVKGNIGHADAAAGIVGLIKTVLCVERGVLPATVNFREPNPAIDLAATPFVVNDRTVPWETEGRPRIGATNVLAYGGTNAHAVLAEPPAAPPTSPGRPTQLLVLSARTESALGDLAHSLADHLERHPETDLADVAWTLQTGRTRHTERRFVLASNLPEAIAALRACPSSGGPAADRAHRPRTVFLFAEPQPDGDDTTGSLAAIHAAEAVFRARLDEIAEAAQPHLGYDLRDHLLTEPGSASTPVAQLAVQYATAQLLMSWGLQPDLVAGQGLGSHCAEAIASGASAADFARSLGTAARPEPRRAPDADHAAEAQVRSDRPRLCDVQAALAAEPGRLLVHLGARQTEAPAPDLGQSVFVDVRDAPDRTPTGYRTALAAAGRVWVAGAAVDFAALHAGERRRRVELPTYPFERRPYLVPHPTFAATHHVSPSTEGERLP</sequence>
<keyword evidence="8" id="KW-1185">Reference proteome</keyword>
<dbReference type="InterPro" id="IPR014031">
    <property type="entry name" value="Ketoacyl_synth_C"/>
</dbReference>
<dbReference type="Gene3D" id="3.40.47.10">
    <property type="match status" value="1"/>
</dbReference>
<evidence type="ECO:0000256" key="4">
    <source>
        <dbReference type="RuleBase" id="RU003694"/>
    </source>
</evidence>
<dbReference type="KEGG" id="ahm:TL08_05020"/>
<dbReference type="InterPro" id="IPR016035">
    <property type="entry name" value="Acyl_Trfase/lysoPLipase"/>
</dbReference>
<protein>
    <submittedName>
        <fullName evidence="7">Beta-ketoacyl synthase/acyltransferase</fullName>
    </submittedName>
</protein>
<dbReference type="AlphaFoldDB" id="A0AAC9MXF5"/>
<gene>
    <name evidence="7" type="ORF">TL08_05020</name>
</gene>
<reference evidence="8" key="1">
    <citation type="submission" date="2016-03" db="EMBL/GenBank/DDBJ databases">
        <title>Complete genome sequence of the type strain Actinoalloteichus hymeniacidonis DSM 45092.</title>
        <authorList>
            <person name="Schaffert L."/>
            <person name="Albersmeier A."/>
            <person name="Winkler A."/>
            <person name="Kalinowski J."/>
            <person name="Zotchev S."/>
            <person name="Ruckert C."/>
        </authorList>
    </citation>
    <scope>NUCLEOTIDE SEQUENCE [LARGE SCALE GENOMIC DNA]</scope>
    <source>
        <strain evidence="8">HPA177(T) (DSM 45092(T))</strain>
    </source>
</reference>
<dbReference type="Pfam" id="PF02801">
    <property type="entry name" value="Ketoacyl-synt_C"/>
    <property type="match status" value="1"/>
</dbReference>
<accession>A0AAC9MXF5</accession>
<dbReference type="CDD" id="cd00833">
    <property type="entry name" value="PKS"/>
    <property type="match status" value="1"/>
</dbReference>
<evidence type="ECO:0000256" key="1">
    <source>
        <dbReference type="ARBA" id="ARBA00022450"/>
    </source>
</evidence>
<feature type="compositionally biased region" description="Basic and acidic residues" evidence="5">
    <location>
        <begin position="643"/>
        <end position="662"/>
    </location>
</feature>
<keyword evidence="2" id="KW-0597">Phosphoprotein</keyword>
<evidence type="ECO:0000256" key="5">
    <source>
        <dbReference type="SAM" id="MobiDB-lite"/>
    </source>
</evidence>
<dbReference type="SUPFAM" id="SSF52151">
    <property type="entry name" value="FabD/lysophospholipase-like"/>
    <property type="match status" value="1"/>
</dbReference>
<dbReference type="Pfam" id="PF22621">
    <property type="entry name" value="CurL-like_PKS_C"/>
    <property type="match status" value="1"/>
</dbReference>
<dbReference type="GO" id="GO:0004312">
    <property type="term" value="F:fatty acid synthase activity"/>
    <property type="evidence" value="ECO:0007669"/>
    <property type="project" value="TreeGrafter"/>
</dbReference>
<dbReference type="GO" id="GO:0006633">
    <property type="term" value="P:fatty acid biosynthetic process"/>
    <property type="evidence" value="ECO:0007669"/>
    <property type="project" value="InterPro"/>
</dbReference>
<comment type="similarity">
    <text evidence="4">Belongs to the thiolase-like superfamily. Beta-ketoacyl-ACP synthases family.</text>
</comment>
<dbReference type="Gene3D" id="3.30.70.3290">
    <property type="match status" value="1"/>
</dbReference>
<dbReference type="SMART" id="SM00827">
    <property type="entry name" value="PKS_AT"/>
    <property type="match status" value="1"/>
</dbReference>
<name>A0AAC9MXF5_9PSEU</name>
<dbReference type="SMART" id="SM00825">
    <property type="entry name" value="PKS_KS"/>
    <property type="match status" value="1"/>
</dbReference>
<proteinExistence type="inferred from homology"/>
<evidence type="ECO:0000313" key="8">
    <source>
        <dbReference type="Proteomes" id="UP000095210"/>
    </source>
</evidence>
<evidence type="ECO:0000256" key="2">
    <source>
        <dbReference type="ARBA" id="ARBA00022553"/>
    </source>
</evidence>
<feature type="domain" description="Ketosynthase family 3 (KS3)" evidence="6">
    <location>
        <begin position="14"/>
        <end position="430"/>
    </location>
</feature>
<dbReference type="InterPro" id="IPR001227">
    <property type="entry name" value="Ac_transferase_dom_sf"/>
</dbReference>
<dbReference type="GO" id="GO:0004315">
    <property type="term" value="F:3-oxoacyl-[acyl-carrier-protein] synthase activity"/>
    <property type="evidence" value="ECO:0007669"/>
    <property type="project" value="InterPro"/>
</dbReference>